<dbReference type="InterPro" id="IPR011990">
    <property type="entry name" value="TPR-like_helical_dom_sf"/>
</dbReference>
<dbReference type="InterPro" id="IPR000719">
    <property type="entry name" value="Prot_kinase_dom"/>
</dbReference>
<evidence type="ECO:0000256" key="3">
    <source>
        <dbReference type="ARBA" id="ARBA00022741"/>
    </source>
</evidence>
<evidence type="ECO:0000256" key="6">
    <source>
        <dbReference type="SAM" id="Phobius"/>
    </source>
</evidence>
<keyword evidence="6" id="KW-0472">Membrane</keyword>
<dbReference type="Gene3D" id="1.10.510.10">
    <property type="entry name" value="Transferase(Phosphotransferase) domain 1"/>
    <property type="match status" value="1"/>
</dbReference>
<dbReference type="PROSITE" id="PS50011">
    <property type="entry name" value="PROTEIN_KINASE_DOM"/>
    <property type="match status" value="1"/>
</dbReference>
<dbReference type="SUPFAM" id="SSF48452">
    <property type="entry name" value="TPR-like"/>
    <property type="match status" value="2"/>
</dbReference>
<dbReference type="SUPFAM" id="SSF56112">
    <property type="entry name" value="Protein kinase-like (PK-like)"/>
    <property type="match status" value="1"/>
</dbReference>
<dbReference type="Gene3D" id="1.25.40.10">
    <property type="entry name" value="Tetratricopeptide repeat domain"/>
    <property type="match status" value="2"/>
</dbReference>
<name>A0A0F9SXL2_9ZZZZ</name>
<comment type="caution">
    <text evidence="8">The sequence shown here is derived from an EMBL/GenBank/DDBJ whole genome shotgun (WGS) entry which is preliminary data.</text>
</comment>
<evidence type="ECO:0000256" key="4">
    <source>
        <dbReference type="ARBA" id="ARBA00022777"/>
    </source>
</evidence>
<proteinExistence type="predicted"/>
<dbReference type="GO" id="GO:0005524">
    <property type="term" value="F:ATP binding"/>
    <property type="evidence" value="ECO:0007669"/>
    <property type="project" value="UniProtKB-KW"/>
</dbReference>
<evidence type="ECO:0000256" key="2">
    <source>
        <dbReference type="ARBA" id="ARBA00022679"/>
    </source>
</evidence>
<dbReference type="PROSITE" id="PS00107">
    <property type="entry name" value="PROTEIN_KINASE_ATP"/>
    <property type="match status" value="1"/>
</dbReference>
<accession>A0A0F9SXL2</accession>
<evidence type="ECO:0000256" key="5">
    <source>
        <dbReference type="ARBA" id="ARBA00022840"/>
    </source>
</evidence>
<dbReference type="InterPro" id="IPR017441">
    <property type="entry name" value="Protein_kinase_ATP_BS"/>
</dbReference>
<keyword evidence="3" id="KW-0547">Nucleotide-binding</keyword>
<dbReference type="EMBL" id="LAZR01000378">
    <property type="protein sequence ID" value="KKN71669.1"/>
    <property type="molecule type" value="Genomic_DNA"/>
</dbReference>
<protein>
    <recommendedName>
        <fullName evidence="7">Protein kinase domain-containing protein</fullName>
    </recommendedName>
</protein>
<dbReference type="Pfam" id="PF13181">
    <property type="entry name" value="TPR_8"/>
    <property type="match status" value="3"/>
</dbReference>
<dbReference type="CDD" id="cd14014">
    <property type="entry name" value="STKc_PknB_like"/>
    <property type="match status" value="1"/>
</dbReference>
<dbReference type="AlphaFoldDB" id="A0A0F9SXL2"/>
<dbReference type="InterPro" id="IPR011009">
    <property type="entry name" value="Kinase-like_dom_sf"/>
</dbReference>
<evidence type="ECO:0000256" key="1">
    <source>
        <dbReference type="ARBA" id="ARBA00022527"/>
    </source>
</evidence>
<dbReference type="Gene3D" id="3.40.50.10070">
    <property type="entry name" value="TolB, N-terminal domain"/>
    <property type="match status" value="1"/>
</dbReference>
<reference evidence="8" key="1">
    <citation type="journal article" date="2015" name="Nature">
        <title>Complex archaea that bridge the gap between prokaryotes and eukaryotes.</title>
        <authorList>
            <person name="Spang A."/>
            <person name="Saw J.H."/>
            <person name="Jorgensen S.L."/>
            <person name="Zaremba-Niedzwiedzka K."/>
            <person name="Martijn J."/>
            <person name="Lind A.E."/>
            <person name="van Eijk R."/>
            <person name="Schleper C."/>
            <person name="Guy L."/>
            <person name="Ettema T.J."/>
        </authorList>
    </citation>
    <scope>NUCLEOTIDE SEQUENCE</scope>
</reference>
<keyword evidence="1" id="KW-0723">Serine/threonine-protein kinase</keyword>
<keyword evidence="2" id="KW-0808">Transferase</keyword>
<dbReference type="PANTHER" id="PTHR43289">
    <property type="entry name" value="MITOGEN-ACTIVATED PROTEIN KINASE KINASE KINASE 20-RELATED"/>
    <property type="match status" value="1"/>
</dbReference>
<dbReference type="SMART" id="SM00220">
    <property type="entry name" value="S_TKc"/>
    <property type="match status" value="1"/>
</dbReference>
<feature type="domain" description="Protein kinase" evidence="7">
    <location>
        <begin position="55"/>
        <end position="314"/>
    </location>
</feature>
<dbReference type="InterPro" id="IPR019734">
    <property type="entry name" value="TPR_rpt"/>
</dbReference>
<evidence type="ECO:0000313" key="8">
    <source>
        <dbReference type="EMBL" id="KKN71669.1"/>
    </source>
</evidence>
<keyword evidence="5" id="KW-0067">ATP-binding</keyword>
<keyword evidence="6" id="KW-1133">Transmembrane helix</keyword>
<dbReference type="InterPro" id="IPR008271">
    <property type="entry name" value="Ser/Thr_kinase_AS"/>
</dbReference>
<sequence length="842" mass="96897">MKCLECNTDIRTDTRFCSNCGAALPSSKDASVAQTKTLETPLNGLARGSIFAQRYNIIEELGEGGMGKVYRAVDQKINEEVALKLIRPEIAAEKKTIERFSNELKLARKIGHRNVSRMYHLSEEEGIHYLTMEYVPGEDLKRFINRSGQLTVGKAVSTAKQVCEGLAEAHRLGVIHRDLKPQNIMIDKEGDARIMDFGIARSLRSKGVTVVGTIIGTPEYMSPEQAEGKESDQRSDIYSLGVILYEMVTGRIPFEGDTPLSIAMKHKSEIPPNPKEFNAQIPEDLNRVILKCMEKDTANRYQQAEELFSELEKIEKGISTAERVVPGRIVDAKVPRKRFQSFIVPGILLLIAIIIVAGYFLYTRIQRAEKPKAEIIAETKWKSSIAVLPFRDFSPKKDQEYFCDGMTDSIIGRLSRFEELKVISMTSVMSYKNPDRNIKKIGQELNVNTILEGSIQRENNRIRINAQLINVVDDSHLWSDSYDRELESIFDVQDEISKSIAEALKVRLSRGSFGTIKKGHQQNMQAYEYYMKGMHFIKSKFVISFQEEDFKAGVEMFEKAVEIDPDYALAYFGLAWAYEHHYHVTGAKIDSDNVQKMSEIAYQLDPNSALMNSVMGYYYYEYKGEHDRAFQFHKRALEINPNIGEVNFLAGVCYLYLGLNHQGIKYLSKAVELDPYYFWAPYKLAVCYLNTGEFEKAAFYFEKYFEVAPIMLMFPGRPISLYIKMRKYEKVEDLIARTEKKQPNYWGVSYGKALLLAAQGEKEKALTFWKNSEVYSLLGMKDEAIQHLNQEIRQSVRYPYLFYLYLLNNPFYENLRDDPRFKEIVKNEKKLYEKYLEKYGDL</sequence>
<dbReference type="PROSITE" id="PS00108">
    <property type="entry name" value="PROTEIN_KINASE_ST"/>
    <property type="match status" value="1"/>
</dbReference>
<feature type="transmembrane region" description="Helical" evidence="6">
    <location>
        <begin position="342"/>
        <end position="362"/>
    </location>
</feature>
<dbReference type="PANTHER" id="PTHR43289:SF6">
    <property type="entry name" value="SERINE_THREONINE-PROTEIN KINASE NEKL-3"/>
    <property type="match status" value="1"/>
</dbReference>
<dbReference type="FunFam" id="1.10.510.10:FF:000021">
    <property type="entry name" value="Serine/threonine protein kinase"/>
    <property type="match status" value="1"/>
</dbReference>
<dbReference type="GO" id="GO:0004674">
    <property type="term" value="F:protein serine/threonine kinase activity"/>
    <property type="evidence" value="ECO:0007669"/>
    <property type="project" value="UniProtKB-KW"/>
</dbReference>
<gene>
    <name evidence="8" type="ORF">LCGC14_0418290</name>
</gene>
<keyword evidence="4" id="KW-0418">Kinase</keyword>
<dbReference type="SMART" id="SM00028">
    <property type="entry name" value="TPR"/>
    <property type="match status" value="4"/>
</dbReference>
<evidence type="ECO:0000259" key="7">
    <source>
        <dbReference type="PROSITE" id="PS50011"/>
    </source>
</evidence>
<keyword evidence="6" id="KW-0812">Transmembrane</keyword>
<dbReference type="Pfam" id="PF00069">
    <property type="entry name" value="Pkinase"/>
    <property type="match status" value="1"/>
</dbReference>
<dbReference type="Gene3D" id="3.30.200.20">
    <property type="entry name" value="Phosphorylase Kinase, domain 1"/>
    <property type="match status" value="1"/>
</dbReference>
<organism evidence="8">
    <name type="scientific">marine sediment metagenome</name>
    <dbReference type="NCBI Taxonomy" id="412755"/>
    <lineage>
        <taxon>unclassified sequences</taxon>
        <taxon>metagenomes</taxon>
        <taxon>ecological metagenomes</taxon>
    </lineage>
</organism>